<dbReference type="PANTHER" id="PTHR43037:SF1">
    <property type="entry name" value="BLL1128 PROTEIN"/>
    <property type="match status" value="1"/>
</dbReference>
<dbReference type="Pfam" id="PF02230">
    <property type="entry name" value="Abhydrolase_2"/>
    <property type="match status" value="1"/>
</dbReference>
<dbReference type="Proteomes" id="UP001626536">
    <property type="component" value="Chromosome"/>
</dbReference>
<keyword evidence="4" id="KW-1185">Reference proteome</keyword>
<evidence type="ECO:0000259" key="2">
    <source>
        <dbReference type="Pfam" id="PF02230"/>
    </source>
</evidence>
<keyword evidence="1" id="KW-0732">Signal</keyword>
<sequence length="315" mass="32988">MSVKSTKIVAFLAPAGWLAVALAGLLAGLIGLPAAASAAAGRIAIESGGVTRTAFLVQHQRLKKARRPVVIILRGGRDRGGRLRRAFGLEEMARSSGPVLVYPDPVAGHWSDAPGPEASRDEVFIRDLISKLVSDGIADRHRIFIIGISRGGSVAFRLACDDANAFAGVAAVVTGMPADLAASCKPSRPLPFLMIAGTADPLVPYQGGKANLPDIKSELLSVDATLAIFAKAAGCGEGRTTTAFPDRDPHDGIRAYLDKLNGCKAPVELVRIEGGGHAIPGHWSGAGLDSARGQQRSSDVDAAKTIWDFFRRLSD</sequence>
<feature type="domain" description="Phospholipase/carboxylesterase/thioesterase" evidence="2">
    <location>
        <begin position="125"/>
        <end position="214"/>
    </location>
</feature>
<dbReference type="InterPro" id="IPR003140">
    <property type="entry name" value="PLipase/COase/thioEstase"/>
</dbReference>
<dbReference type="RefSeq" id="WP_407338233.1">
    <property type="nucleotide sequence ID" value="NZ_CP136862.1"/>
</dbReference>
<protein>
    <submittedName>
        <fullName evidence="3">Phospholipase</fullName>
    </submittedName>
</protein>
<dbReference type="InterPro" id="IPR050955">
    <property type="entry name" value="Plant_Biomass_Hydrol_Est"/>
</dbReference>
<reference evidence="3 4" key="1">
    <citation type="submission" date="2023-10" db="EMBL/GenBank/DDBJ databases">
        <title>Novel methanotroph of the genus Methylocapsa from a subarctic wetland.</title>
        <authorList>
            <person name="Belova S.E."/>
            <person name="Oshkin I.Y."/>
            <person name="Miroshnikov K."/>
            <person name="Dedysh S.N."/>
        </authorList>
    </citation>
    <scope>NUCLEOTIDE SEQUENCE [LARGE SCALE GENOMIC DNA]</scope>
    <source>
        <strain evidence="3 4">RX1</strain>
    </source>
</reference>
<dbReference type="SUPFAM" id="SSF53474">
    <property type="entry name" value="alpha/beta-Hydrolases"/>
    <property type="match status" value="1"/>
</dbReference>
<organism evidence="3 4">
    <name type="scientific">Methylocapsa polymorpha</name>
    <dbReference type="NCBI Taxonomy" id="3080828"/>
    <lineage>
        <taxon>Bacteria</taxon>
        <taxon>Pseudomonadati</taxon>
        <taxon>Pseudomonadota</taxon>
        <taxon>Alphaproteobacteria</taxon>
        <taxon>Hyphomicrobiales</taxon>
        <taxon>Beijerinckiaceae</taxon>
        <taxon>Methylocapsa</taxon>
    </lineage>
</organism>
<dbReference type="Gene3D" id="3.40.50.1820">
    <property type="entry name" value="alpha/beta hydrolase"/>
    <property type="match status" value="1"/>
</dbReference>
<dbReference type="EMBL" id="CP136862">
    <property type="protein sequence ID" value="WOJ88796.1"/>
    <property type="molecule type" value="Genomic_DNA"/>
</dbReference>
<gene>
    <name evidence="3" type="ORF">RZS28_13380</name>
</gene>
<accession>A0ABZ0HPH4</accession>
<proteinExistence type="predicted"/>
<evidence type="ECO:0000256" key="1">
    <source>
        <dbReference type="ARBA" id="ARBA00022729"/>
    </source>
</evidence>
<evidence type="ECO:0000313" key="4">
    <source>
        <dbReference type="Proteomes" id="UP001626536"/>
    </source>
</evidence>
<dbReference type="InterPro" id="IPR029058">
    <property type="entry name" value="AB_hydrolase_fold"/>
</dbReference>
<dbReference type="PANTHER" id="PTHR43037">
    <property type="entry name" value="UNNAMED PRODUCT-RELATED"/>
    <property type="match status" value="1"/>
</dbReference>
<evidence type="ECO:0000313" key="3">
    <source>
        <dbReference type="EMBL" id="WOJ88796.1"/>
    </source>
</evidence>
<name>A0ABZ0HPH4_9HYPH</name>